<dbReference type="EMBL" id="GL945432">
    <property type="protein sequence ID" value="EGO26470.1"/>
    <property type="molecule type" value="Genomic_DNA"/>
</dbReference>
<dbReference type="InterPro" id="IPR018811">
    <property type="entry name" value="MRX11"/>
</dbReference>
<proteinExistence type="predicted"/>
<dbReference type="GeneID" id="18811137"/>
<dbReference type="HOGENOM" id="CLU_106792_0_0_1"/>
<keyword evidence="1" id="KW-1133">Transmembrane helix</keyword>
<sequence length="180" mass="19367">MSTSNSKFAPYQNALKALSVRTGTPLSSLILSFAIIHEATAIVPLVGFFYGARTLGVGEQLVDSLTHNTSAADSAHPSGWIRYRIHGWLDEGEQWAGRVGRRYGVFGFEKGQPVGDEQGSSGQLSGRLAGDVANAVLAYGITKALIPLRIGLSLYFSPAFSRRAVDPIRANISRLFKSKV</sequence>
<organism>
    <name type="scientific">Serpula lacrymans var. lacrymans (strain S7.9)</name>
    <name type="common">Dry rot fungus</name>
    <dbReference type="NCBI Taxonomy" id="578457"/>
    <lineage>
        <taxon>Eukaryota</taxon>
        <taxon>Fungi</taxon>
        <taxon>Dikarya</taxon>
        <taxon>Basidiomycota</taxon>
        <taxon>Agaricomycotina</taxon>
        <taxon>Agaricomycetes</taxon>
        <taxon>Agaricomycetidae</taxon>
        <taxon>Boletales</taxon>
        <taxon>Coniophorineae</taxon>
        <taxon>Serpulaceae</taxon>
        <taxon>Serpula</taxon>
    </lineage>
</organism>
<keyword evidence="1" id="KW-0472">Membrane</keyword>
<dbReference type="RefSeq" id="XP_007316643.1">
    <property type="nucleotide sequence ID" value="XM_007316581.1"/>
</dbReference>
<dbReference type="Pfam" id="PF10306">
    <property type="entry name" value="FLILHELTA"/>
    <property type="match status" value="1"/>
</dbReference>
<gene>
    <name evidence="2" type="ORF">SERLADRAFT_385169</name>
</gene>
<dbReference type="PANTHER" id="PTHR28002">
    <property type="entry name" value="MIOREX COMPLEX COMPONENT 11"/>
    <property type="match status" value="1"/>
</dbReference>
<feature type="transmembrane region" description="Helical" evidence="1">
    <location>
        <begin position="29"/>
        <end position="50"/>
    </location>
</feature>
<accession>F8NSL5</accession>
<dbReference type="AlphaFoldDB" id="F8NSL5"/>
<evidence type="ECO:0000256" key="1">
    <source>
        <dbReference type="SAM" id="Phobius"/>
    </source>
</evidence>
<dbReference type="GO" id="GO:0005739">
    <property type="term" value="C:mitochondrion"/>
    <property type="evidence" value="ECO:0007669"/>
    <property type="project" value="TreeGrafter"/>
</dbReference>
<reference evidence="2" key="1">
    <citation type="submission" date="2011-04" db="EMBL/GenBank/DDBJ databases">
        <title>Evolution of plant cell wall degrading machinery underlies the functional diversity of forest fungi.</title>
        <authorList>
            <consortium name="US DOE Joint Genome Institute (JGI-PGF)"/>
            <person name="Eastwood D.C."/>
            <person name="Floudas D."/>
            <person name="Binder M."/>
            <person name="Majcherczyk A."/>
            <person name="Schneider P."/>
            <person name="Aerts A."/>
            <person name="Asiegbu F.O."/>
            <person name="Baker S.E."/>
            <person name="Barry K."/>
            <person name="Bendiksby M."/>
            <person name="Blumentritt M."/>
            <person name="Coutinho P.M."/>
            <person name="Cullen D."/>
            <person name="Cullen D."/>
            <person name="Gathman A."/>
            <person name="Goodell B."/>
            <person name="Henrissat B."/>
            <person name="Ihrmark K."/>
            <person name="Kauserud H."/>
            <person name="Kohler A."/>
            <person name="LaButti K."/>
            <person name="Lapidus A."/>
            <person name="Lavin J.L."/>
            <person name="Lee Y.-H."/>
            <person name="Lindquist E."/>
            <person name="Lilly W."/>
            <person name="Lucas S."/>
            <person name="Morin E."/>
            <person name="Murat C."/>
            <person name="Oguiza J.A."/>
            <person name="Park J."/>
            <person name="Pisabarro A.G."/>
            <person name="Riley R."/>
            <person name="Rosling A."/>
            <person name="Salamov A."/>
            <person name="Schmidt O."/>
            <person name="Schmutz J."/>
            <person name="Skrede I."/>
            <person name="Stenlid J."/>
            <person name="Wiebenga A."/>
            <person name="Xie X."/>
            <person name="Kues U."/>
            <person name="Hibbett D.S."/>
            <person name="Hoffmeister D."/>
            <person name="Hogberg N."/>
            <person name="Martin F."/>
            <person name="Grigoriev I.V."/>
            <person name="Watkinson S.C."/>
        </authorList>
    </citation>
    <scope>NUCLEOTIDE SEQUENCE</scope>
    <source>
        <strain evidence="2">S7.9</strain>
    </source>
</reference>
<dbReference type="PANTHER" id="PTHR28002:SF1">
    <property type="entry name" value="MIOREX COMPLEX COMPONENT 11"/>
    <property type="match status" value="1"/>
</dbReference>
<dbReference type="OrthoDB" id="5580261at2759"/>
<protein>
    <submittedName>
        <fullName evidence="2">Uncharacterized protein</fullName>
    </submittedName>
</protein>
<keyword evidence="1" id="KW-0812">Transmembrane</keyword>
<evidence type="ECO:0000313" key="2">
    <source>
        <dbReference type="EMBL" id="EGO26470.1"/>
    </source>
</evidence>
<name>F8NSL5_SERL9</name>
<dbReference type="Proteomes" id="UP000008064">
    <property type="component" value="Unassembled WGS sequence"/>
</dbReference>
<dbReference type="KEGG" id="sla:SERLADRAFT_385169"/>